<feature type="region of interest" description="Disordered" evidence="1">
    <location>
        <begin position="66"/>
        <end position="94"/>
    </location>
</feature>
<dbReference type="EMBL" id="JANTQA010000032">
    <property type="protein sequence ID" value="KAJ3438620.1"/>
    <property type="molecule type" value="Genomic_DNA"/>
</dbReference>
<reference evidence="2" key="1">
    <citation type="submission" date="2022-08" db="EMBL/GenBank/DDBJ databases">
        <title>Novel sulphate-reducing endosymbionts in the free-living metamonad Anaeramoeba.</title>
        <authorList>
            <person name="Jerlstrom-Hultqvist J."/>
            <person name="Cepicka I."/>
            <person name="Gallot-Lavallee L."/>
            <person name="Salas-Leiva D."/>
            <person name="Curtis B.A."/>
            <person name="Zahonova K."/>
            <person name="Pipaliya S."/>
            <person name="Dacks J."/>
            <person name="Roger A.J."/>
        </authorList>
    </citation>
    <scope>NUCLEOTIDE SEQUENCE</scope>
    <source>
        <strain evidence="2">Busselton2</strain>
    </source>
</reference>
<evidence type="ECO:0000313" key="3">
    <source>
        <dbReference type="Proteomes" id="UP001146793"/>
    </source>
</evidence>
<name>A0AAV7ZBU3_9EUKA</name>
<protein>
    <submittedName>
        <fullName evidence="2">Uncharacterized protein</fullName>
    </submittedName>
</protein>
<accession>A0AAV7ZBU3</accession>
<feature type="compositionally biased region" description="Low complexity" evidence="1">
    <location>
        <begin position="68"/>
        <end position="77"/>
    </location>
</feature>
<comment type="caution">
    <text evidence="2">The sequence shown here is derived from an EMBL/GenBank/DDBJ whole genome shotgun (WGS) entry which is preliminary data.</text>
</comment>
<sequence length="196" mass="23360">MNKRTFDIFDQNSEEELQGLESLQITKIRRKLKPKTTKTKIPPLQTFINFEQYNFSKTKPNFLSTGFNNQNQNQNQKQKQRICSTKSSEKKNFPNPSIDLPIDLRLCLPKRDRKNHDQRQEKINNVFPTNDEEFFAETELQMIIDCMEKVWEEKLSLSYGGFIEEKLIERAKIYNDFNDRCVNRSLSSREDNSFYL</sequence>
<evidence type="ECO:0000313" key="2">
    <source>
        <dbReference type="EMBL" id="KAJ3438620.1"/>
    </source>
</evidence>
<gene>
    <name evidence="2" type="ORF">M0812_14630</name>
</gene>
<dbReference type="AlphaFoldDB" id="A0AAV7ZBU3"/>
<evidence type="ECO:0000256" key="1">
    <source>
        <dbReference type="SAM" id="MobiDB-lite"/>
    </source>
</evidence>
<proteinExistence type="predicted"/>
<organism evidence="2 3">
    <name type="scientific">Anaeramoeba flamelloides</name>
    <dbReference type="NCBI Taxonomy" id="1746091"/>
    <lineage>
        <taxon>Eukaryota</taxon>
        <taxon>Metamonada</taxon>
        <taxon>Anaeramoebidae</taxon>
        <taxon>Anaeramoeba</taxon>
    </lineage>
</organism>
<dbReference type="Proteomes" id="UP001146793">
    <property type="component" value="Unassembled WGS sequence"/>
</dbReference>